<dbReference type="Pfam" id="PF02470">
    <property type="entry name" value="MlaD"/>
    <property type="match status" value="1"/>
</dbReference>
<dbReference type="GO" id="GO:0005576">
    <property type="term" value="C:extracellular region"/>
    <property type="evidence" value="ECO:0007669"/>
    <property type="project" value="TreeGrafter"/>
</dbReference>
<dbReference type="Proteomes" id="UP000256661">
    <property type="component" value="Unassembled WGS sequence"/>
</dbReference>
<dbReference type="AlphaFoldDB" id="A0A3D9SYP9"/>
<gene>
    <name evidence="3" type="ORF">DFJ69_3589</name>
</gene>
<keyword evidence="4" id="KW-1185">Reference proteome</keyword>
<organism evidence="3 4">
    <name type="scientific">Thermomonospora umbrina</name>
    <dbReference type="NCBI Taxonomy" id="111806"/>
    <lineage>
        <taxon>Bacteria</taxon>
        <taxon>Bacillati</taxon>
        <taxon>Actinomycetota</taxon>
        <taxon>Actinomycetes</taxon>
        <taxon>Streptosporangiales</taxon>
        <taxon>Thermomonosporaceae</taxon>
        <taxon>Thermomonospora</taxon>
    </lineage>
</organism>
<feature type="domain" description="Mammalian cell entry C-terminal" evidence="2">
    <location>
        <begin position="125"/>
        <end position="326"/>
    </location>
</feature>
<feature type="domain" description="Mce/MlaD" evidence="1">
    <location>
        <begin position="36"/>
        <end position="114"/>
    </location>
</feature>
<evidence type="ECO:0000313" key="3">
    <source>
        <dbReference type="EMBL" id="REE98105.1"/>
    </source>
</evidence>
<evidence type="ECO:0000259" key="2">
    <source>
        <dbReference type="Pfam" id="PF11887"/>
    </source>
</evidence>
<dbReference type="InterPro" id="IPR003399">
    <property type="entry name" value="Mce/MlaD"/>
</dbReference>
<dbReference type="NCBIfam" id="TIGR00996">
    <property type="entry name" value="Mtu_fam_mce"/>
    <property type="match status" value="1"/>
</dbReference>
<proteinExistence type="predicted"/>
<dbReference type="InterPro" id="IPR024516">
    <property type="entry name" value="Mce_C"/>
</dbReference>
<dbReference type="OrthoDB" id="338143at2"/>
<dbReference type="GO" id="GO:0051701">
    <property type="term" value="P:biological process involved in interaction with host"/>
    <property type="evidence" value="ECO:0007669"/>
    <property type="project" value="TreeGrafter"/>
</dbReference>
<dbReference type="RefSeq" id="WP_116023604.1">
    <property type="nucleotide sequence ID" value="NZ_QTTT01000001.1"/>
</dbReference>
<evidence type="ECO:0000313" key="4">
    <source>
        <dbReference type="Proteomes" id="UP000256661"/>
    </source>
</evidence>
<dbReference type="PANTHER" id="PTHR33371">
    <property type="entry name" value="INTERMEMBRANE PHOSPHOLIPID TRANSPORT SYSTEM BINDING PROTEIN MLAD-RELATED"/>
    <property type="match status" value="1"/>
</dbReference>
<dbReference type="Pfam" id="PF11887">
    <property type="entry name" value="Mce4_CUP1"/>
    <property type="match status" value="1"/>
</dbReference>
<accession>A0A3D9SYP9</accession>
<dbReference type="PANTHER" id="PTHR33371:SF17">
    <property type="entry name" value="MCE-FAMILY PROTEIN MCE1B"/>
    <property type="match status" value="1"/>
</dbReference>
<dbReference type="InterPro" id="IPR005693">
    <property type="entry name" value="Mce"/>
</dbReference>
<dbReference type="InterPro" id="IPR052336">
    <property type="entry name" value="MlaD_Phospholipid_Transporter"/>
</dbReference>
<reference evidence="3 4" key="1">
    <citation type="submission" date="2018-08" db="EMBL/GenBank/DDBJ databases">
        <title>Sequencing the genomes of 1000 actinobacteria strains.</title>
        <authorList>
            <person name="Klenk H.-P."/>
        </authorList>
    </citation>
    <scope>NUCLEOTIDE SEQUENCE [LARGE SCALE GENOMIC DNA]</scope>
    <source>
        <strain evidence="3 4">DSM 43927</strain>
    </source>
</reference>
<name>A0A3D9SYP9_9ACTN</name>
<protein>
    <submittedName>
        <fullName evidence="3">Phospholipid/cholesterol/gamma-HCH transport system substrate-binding protein</fullName>
    </submittedName>
</protein>
<dbReference type="EMBL" id="QTTT01000001">
    <property type="protein sequence ID" value="REE98105.1"/>
    <property type="molecule type" value="Genomic_DNA"/>
</dbReference>
<sequence>MRTAGAALKLGVFVTVTSLVTGILAITIANIRFTSTHEYKAIFTDAAGLLENDDVRAAGVRVGQVEGIRLHRGTEAEVTFRINKEGVFRTGLPRNVELNLRYRNLVGQRYIEITEDTPGPAGVYLRAGETIPKERTHPALDLTTLFNGFRPLFRALEPQEVNTLAMQIVQTLQGEAGTVNSVLAHVASLTGTLADRDQVIGRVIDNLNTVLGTIDRRHDQVNKLITDLRGLVGGLAADRAAIFDSVAAINQLTGTTTDLLKDVRPGLKNDIAGLNRLTDTLADNGKDLDRFFERTPHRMEELMHASSYGSWFNFYLCGMDARIALPGGPVYQTPRIQNENARCK</sequence>
<comment type="caution">
    <text evidence="3">The sequence shown here is derived from an EMBL/GenBank/DDBJ whole genome shotgun (WGS) entry which is preliminary data.</text>
</comment>
<evidence type="ECO:0000259" key="1">
    <source>
        <dbReference type="Pfam" id="PF02470"/>
    </source>
</evidence>